<evidence type="ECO:0000256" key="2">
    <source>
        <dbReference type="ARBA" id="ARBA00001947"/>
    </source>
</evidence>
<organism evidence="17 18">
    <name type="scientific">Nocardioides cavernae</name>
    <dbReference type="NCBI Taxonomy" id="1921566"/>
    <lineage>
        <taxon>Bacteria</taxon>
        <taxon>Bacillati</taxon>
        <taxon>Actinomycetota</taxon>
        <taxon>Actinomycetes</taxon>
        <taxon>Propionibacteriales</taxon>
        <taxon>Nocardioidaceae</taxon>
        <taxon>Nocardioides</taxon>
    </lineage>
</organism>
<dbReference type="EMBL" id="JACXYZ010000002">
    <property type="protein sequence ID" value="MBD3926038.1"/>
    <property type="molecule type" value="Genomic_DNA"/>
</dbReference>
<feature type="compositionally biased region" description="Low complexity" evidence="13">
    <location>
        <begin position="29"/>
        <end position="47"/>
    </location>
</feature>
<keyword evidence="10" id="KW-0482">Metalloprotease</keyword>
<gene>
    <name evidence="17" type="ORF">IEZ26_15550</name>
</gene>
<comment type="catalytic activity">
    <reaction evidence="1">
        <text>Release of an N-terminal amino acid, Xaa-|-Yaa- from a peptide, amide or arylamide. Xaa is preferably Ala, but may be most amino acids including Pro (slow action). When a terminal hydrophobic residue is followed by a prolyl residue, the two may be released as an intact Xaa-Pro dipeptide.</text>
        <dbReference type="EC" id="3.4.11.2"/>
    </reaction>
</comment>
<feature type="signal peptide" evidence="14">
    <location>
        <begin position="1"/>
        <end position="28"/>
    </location>
</feature>
<evidence type="ECO:0000256" key="11">
    <source>
        <dbReference type="ARBA" id="ARBA00029811"/>
    </source>
</evidence>
<dbReference type="SUPFAM" id="SSF55486">
    <property type="entry name" value="Metalloproteases ('zincins'), catalytic domain"/>
    <property type="match status" value="1"/>
</dbReference>
<dbReference type="EC" id="3.4.11.2" evidence="4"/>
<dbReference type="Gene3D" id="1.10.390.10">
    <property type="entry name" value="Neutral Protease Domain 2"/>
    <property type="match status" value="1"/>
</dbReference>
<feature type="region of interest" description="Disordered" evidence="13">
    <location>
        <begin position="29"/>
        <end position="51"/>
    </location>
</feature>
<keyword evidence="9" id="KW-0862">Zinc</keyword>
<name>A0ABR8ND21_9ACTN</name>
<evidence type="ECO:0000256" key="7">
    <source>
        <dbReference type="ARBA" id="ARBA00022723"/>
    </source>
</evidence>
<dbReference type="InterPro" id="IPR050344">
    <property type="entry name" value="Peptidase_M1_aminopeptidases"/>
</dbReference>
<dbReference type="InterPro" id="IPR014782">
    <property type="entry name" value="Peptidase_M1_dom"/>
</dbReference>
<evidence type="ECO:0000256" key="1">
    <source>
        <dbReference type="ARBA" id="ARBA00000098"/>
    </source>
</evidence>
<evidence type="ECO:0000256" key="14">
    <source>
        <dbReference type="SAM" id="SignalP"/>
    </source>
</evidence>
<dbReference type="Pfam" id="PF17900">
    <property type="entry name" value="Peptidase_M1_N"/>
    <property type="match status" value="1"/>
</dbReference>
<accession>A0ABR8ND21</accession>
<dbReference type="RefSeq" id="WP_191195880.1">
    <property type="nucleotide sequence ID" value="NZ_JACXYZ010000002.1"/>
</dbReference>
<evidence type="ECO:0000313" key="18">
    <source>
        <dbReference type="Proteomes" id="UP000618818"/>
    </source>
</evidence>
<keyword evidence="6" id="KW-0645">Protease</keyword>
<keyword evidence="8" id="KW-0378">Hydrolase</keyword>
<evidence type="ECO:0000259" key="15">
    <source>
        <dbReference type="Pfam" id="PF01433"/>
    </source>
</evidence>
<dbReference type="InterPro" id="IPR042097">
    <property type="entry name" value="Aminopeptidase_N-like_N_sf"/>
</dbReference>
<dbReference type="CDD" id="cd09603">
    <property type="entry name" value="M1_APN_like"/>
    <property type="match status" value="1"/>
</dbReference>
<evidence type="ECO:0000256" key="10">
    <source>
        <dbReference type="ARBA" id="ARBA00023049"/>
    </source>
</evidence>
<dbReference type="Pfam" id="PF01433">
    <property type="entry name" value="Peptidase_M1"/>
    <property type="match status" value="1"/>
</dbReference>
<evidence type="ECO:0000256" key="9">
    <source>
        <dbReference type="ARBA" id="ARBA00022833"/>
    </source>
</evidence>
<dbReference type="PRINTS" id="PR00756">
    <property type="entry name" value="ALADIPTASE"/>
</dbReference>
<feature type="chain" id="PRO_5045244498" description="Aminopeptidase N" evidence="14">
    <location>
        <begin position="29"/>
        <end position="513"/>
    </location>
</feature>
<dbReference type="InterPro" id="IPR045357">
    <property type="entry name" value="Aminopeptidase_N-like_N"/>
</dbReference>
<feature type="domain" description="Aminopeptidase N-like N-terminal" evidence="16">
    <location>
        <begin position="67"/>
        <end position="271"/>
    </location>
</feature>
<keyword evidence="18" id="KW-1185">Reference proteome</keyword>
<dbReference type="InterPro" id="IPR001930">
    <property type="entry name" value="Peptidase_M1"/>
</dbReference>
<dbReference type="PANTHER" id="PTHR11533:SF297">
    <property type="entry name" value="AMINOPEPTIDASE N"/>
    <property type="match status" value="1"/>
</dbReference>
<evidence type="ECO:0000256" key="4">
    <source>
        <dbReference type="ARBA" id="ARBA00012564"/>
    </source>
</evidence>
<evidence type="ECO:0000256" key="5">
    <source>
        <dbReference type="ARBA" id="ARBA00015611"/>
    </source>
</evidence>
<reference evidence="17 18" key="1">
    <citation type="submission" date="2020-09" db="EMBL/GenBank/DDBJ databases">
        <title>novel species in genus Nocardioides.</title>
        <authorList>
            <person name="Zhang G."/>
        </authorList>
    </citation>
    <scope>NUCLEOTIDE SEQUENCE [LARGE SCALE GENOMIC DNA]</scope>
    <source>
        <strain evidence="17 18">KCTC 39551</strain>
    </source>
</reference>
<sequence length="513" mass="54896">MGTLARTSRILASASLAAAVLASVGAGAAPAEPGARAPGGPRFTAGADGAGDPYFPRAGNGGYDVSHYDLDIDYEPPTATVPPTPLAQIRGRLDGVATIDLVARQDLDRFNLDLRGMTVSALTINGKRATGIAPPADGAEVEGAAYWHVQDAAARQWELTVQPRPKLKAGQSARVVVTYGGETTRPTDIEGALYGWVTTRDGAMVVGEPEGSMTWYPVSDHPRDKATYSFEITVPAGKTAVANGLPDGDPVTAGGRTTWSWEAPDQQASYLTTASVGDFVQRPVTMSASGVPILDFVDSKIAGNALAATNASLALQPRMIDFFESRFGAYPFNSFGSIVDNDSVGYALETQTRPVYSSSAGQGTVAHELAHQWLGNAVSPDEWRHIWLNEGWATYAAWMWTEENGGTTAQQAFANWYAPARTPAYWALPIADPGALGLFATQVYNRGAGTLHALRTKVGDEVFFAATREWLRRYDDSTGTTDDFIAVFEEESGQDLSAFFHTWLFAPEKPTSW</sequence>
<evidence type="ECO:0000313" key="17">
    <source>
        <dbReference type="EMBL" id="MBD3926038.1"/>
    </source>
</evidence>
<feature type="domain" description="Peptidase M1 membrane alanine aminopeptidase" evidence="15">
    <location>
        <begin position="358"/>
        <end position="503"/>
    </location>
</feature>
<dbReference type="SUPFAM" id="SSF63737">
    <property type="entry name" value="Leukotriene A4 hydrolase N-terminal domain"/>
    <property type="match status" value="1"/>
</dbReference>
<comment type="cofactor">
    <cofactor evidence="2">
        <name>Zn(2+)</name>
        <dbReference type="ChEBI" id="CHEBI:29105"/>
    </cofactor>
</comment>
<evidence type="ECO:0000256" key="3">
    <source>
        <dbReference type="ARBA" id="ARBA00010136"/>
    </source>
</evidence>
<protein>
    <recommendedName>
        <fullName evidence="5">Aminopeptidase N</fullName>
        <ecNumber evidence="4">3.4.11.2</ecNumber>
    </recommendedName>
    <alternativeName>
        <fullName evidence="11">Alanine aminopeptidase</fullName>
    </alternativeName>
    <alternativeName>
        <fullName evidence="12">Lysyl aminopeptidase</fullName>
    </alternativeName>
</protein>
<evidence type="ECO:0000256" key="13">
    <source>
        <dbReference type="SAM" id="MobiDB-lite"/>
    </source>
</evidence>
<evidence type="ECO:0000259" key="16">
    <source>
        <dbReference type="Pfam" id="PF17900"/>
    </source>
</evidence>
<evidence type="ECO:0000256" key="6">
    <source>
        <dbReference type="ARBA" id="ARBA00022670"/>
    </source>
</evidence>
<evidence type="ECO:0000256" key="8">
    <source>
        <dbReference type="ARBA" id="ARBA00022801"/>
    </source>
</evidence>
<dbReference type="Proteomes" id="UP000618818">
    <property type="component" value="Unassembled WGS sequence"/>
</dbReference>
<dbReference type="PANTHER" id="PTHR11533">
    <property type="entry name" value="PROTEASE M1 ZINC METALLOPROTEASE"/>
    <property type="match status" value="1"/>
</dbReference>
<dbReference type="Gene3D" id="2.60.40.1730">
    <property type="entry name" value="tricorn interacting facor f3 domain"/>
    <property type="match status" value="1"/>
</dbReference>
<evidence type="ECO:0000256" key="12">
    <source>
        <dbReference type="ARBA" id="ARBA00031533"/>
    </source>
</evidence>
<comment type="similarity">
    <text evidence="3">Belongs to the peptidase M1 family.</text>
</comment>
<dbReference type="InterPro" id="IPR027268">
    <property type="entry name" value="Peptidase_M4/M1_CTD_sf"/>
</dbReference>
<keyword evidence="14" id="KW-0732">Signal</keyword>
<proteinExistence type="inferred from homology"/>
<comment type="caution">
    <text evidence="17">The sequence shown here is derived from an EMBL/GenBank/DDBJ whole genome shotgun (WGS) entry which is preliminary data.</text>
</comment>
<keyword evidence="7" id="KW-0479">Metal-binding</keyword>